<protein>
    <submittedName>
        <fullName evidence="3">DUF1835 domain-containing protein</fullName>
    </submittedName>
</protein>
<organism evidence="3 4">
    <name type="scientific">Metaplanococcus flavidus</name>
    <dbReference type="NCBI Taxonomy" id="569883"/>
    <lineage>
        <taxon>Bacteria</taxon>
        <taxon>Bacillati</taxon>
        <taxon>Bacillota</taxon>
        <taxon>Bacilli</taxon>
        <taxon>Bacillales</taxon>
        <taxon>Caryophanaceae</taxon>
        <taxon>Metaplanococcus</taxon>
    </lineage>
</organism>
<comment type="caution">
    <text evidence="3">The sequence shown here is derived from an EMBL/GenBank/DDBJ whole genome shotgun (WGS) entry which is preliminary data.</text>
</comment>
<feature type="domain" description="DUF3658" evidence="2">
    <location>
        <begin position="156"/>
        <end position="266"/>
    </location>
</feature>
<dbReference type="InterPro" id="IPR014973">
    <property type="entry name" value="DUF1835"/>
</dbReference>
<proteinExistence type="predicted"/>
<gene>
    <name evidence="3" type="ORF">ACFQ1X_08945</name>
</gene>
<dbReference type="RefSeq" id="WP_144840091.1">
    <property type="nucleotide sequence ID" value="NZ_JBHTKI010000012.1"/>
</dbReference>
<dbReference type="EMBL" id="JBHTKI010000012">
    <property type="protein sequence ID" value="MFD1031553.1"/>
    <property type="molecule type" value="Genomic_DNA"/>
</dbReference>
<keyword evidence="4" id="KW-1185">Reference proteome</keyword>
<evidence type="ECO:0000313" key="3">
    <source>
        <dbReference type="EMBL" id="MFD1031553.1"/>
    </source>
</evidence>
<name>A0ABW3LAA4_9BACL</name>
<evidence type="ECO:0000259" key="1">
    <source>
        <dbReference type="Pfam" id="PF08874"/>
    </source>
</evidence>
<evidence type="ECO:0000259" key="2">
    <source>
        <dbReference type="Pfam" id="PF12395"/>
    </source>
</evidence>
<reference evidence="4" key="1">
    <citation type="journal article" date="2019" name="Int. J. Syst. Evol. Microbiol.">
        <title>The Global Catalogue of Microorganisms (GCM) 10K type strain sequencing project: providing services to taxonomists for standard genome sequencing and annotation.</title>
        <authorList>
            <consortium name="The Broad Institute Genomics Platform"/>
            <consortium name="The Broad Institute Genome Sequencing Center for Infectious Disease"/>
            <person name="Wu L."/>
            <person name="Ma J."/>
        </authorList>
    </citation>
    <scope>NUCLEOTIDE SEQUENCE [LARGE SCALE GENOMIC DNA]</scope>
    <source>
        <strain evidence="4">CCUG 56756</strain>
    </source>
</reference>
<dbReference type="Pfam" id="PF08874">
    <property type="entry name" value="DUF1835"/>
    <property type="match status" value="1"/>
</dbReference>
<sequence length="272" mass="30930">MIHFVIGDSVAGTLKLAFRGKDHQIYALPLDLSVGPTAAIHEEEGIRRHFDWLKSSFIYEDDELAHQEEKYRQTLIKLKSLKDGEQVTIWTSENAAEQIGLRLACYLTADRKLELSVVKTPEAMDELMRGSAIQIEVRHSGEFNAKQLSHFYEHSRTRLSEATIGTLTQDAERLLASPSLLRSLQDGEILEAEETRDDQFILDCVREQEEENAKDGFVKAVRVVGEVLGHSYHIYSDAWIDYRLRSLIHSGKVLARGDLGSMRSYEVRAVEK</sequence>
<evidence type="ECO:0000313" key="4">
    <source>
        <dbReference type="Proteomes" id="UP001597109"/>
    </source>
</evidence>
<dbReference type="InterPro" id="IPR022123">
    <property type="entry name" value="DUF3658"/>
</dbReference>
<dbReference type="Pfam" id="PF12395">
    <property type="entry name" value="DUF3658"/>
    <property type="match status" value="1"/>
</dbReference>
<feature type="domain" description="DUF1835" evidence="1">
    <location>
        <begin position="2"/>
        <end position="120"/>
    </location>
</feature>
<accession>A0ABW3LAA4</accession>
<dbReference type="Proteomes" id="UP001597109">
    <property type="component" value="Unassembled WGS sequence"/>
</dbReference>